<dbReference type="GO" id="GO:0004519">
    <property type="term" value="F:endonuclease activity"/>
    <property type="evidence" value="ECO:0007669"/>
    <property type="project" value="UniProtKB-KW"/>
</dbReference>
<reference evidence="1 2" key="1">
    <citation type="journal article" date="2019" name="Nat. Med.">
        <title>A library of human gut bacterial isolates paired with longitudinal multiomics data enables mechanistic microbiome research.</title>
        <authorList>
            <person name="Poyet M."/>
            <person name="Groussin M."/>
            <person name="Gibbons S.M."/>
            <person name="Avila-Pacheco J."/>
            <person name="Jiang X."/>
            <person name="Kearney S.M."/>
            <person name="Perrotta A.R."/>
            <person name="Berdy B."/>
            <person name="Zhao S."/>
            <person name="Lieberman T.D."/>
            <person name="Swanson P.K."/>
            <person name="Smith M."/>
            <person name="Roesemann S."/>
            <person name="Alexander J.E."/>
            <person name="Rich S.A."/>
            <person name="Livny J."/>
            <person name="Vlamakis H."/>
            <person name="Clish C."/>
            <person name="Bullock K."/>
            <person name="Deik A."/>
            <person name="Scott J."/>
            <person name="Pierce K.A."/>
            <person name="Xavier R.J."/>
            <person name="Alm E.J."/>
        </authorList>
    </citation>
    <scope>NUCLEOTIDE SEQUENCE [LARGE SCALE GENOMIC DNA]</scope>
    <source>
        <strain evidence="1 2">BIOML-A32</strain>
    </source>
</reference>
<dbReference type="AlphaFoldDB" id="A0A7K0HRT0"/>
<accession>A0A7K0HRT0</accession>
<evidence type="ECO:0000313" key="2">
    <source>
        <dbReference type="Proteomes" id="UP000441358"/>
    </source>
</evidence>
<gene>
    <name evidence="1" type="ORF">GKD66_22730</name>
</gene>
<dbReference type="EMBL" id="WKMC01000119">
    <property type="protein sequence ID" value="MRZ52964.1"/>
    <property type="molecule type" value="Genomic_DNA"/>
</dbReference>
<dbReference type="GO" id="GO:0004527">
    <property type="term" value="F:exonuclease activity"/>
    <property type="evidence" value="ECO:0007669"/>
    <property type="project" value="UniProtKB-KW"/>
</dbReference>
<comment type="caution">
    <text evidence="1">The sequence shown here is derived from an EMBL/GenBank/DDBJ whole genome shotgun (WGS) entry which is preliminary data.</text>
</comment>
<organism evidence="1 2">
    <name type="scientific">Parabacteroides distasonis</name>
    <dbReference type="NCBI Taxonomy" id="823"/>
    <lineage>
        <taxon>Bacteria</taxon>
        <taxon>Pseudomonadati</taxon>
        <taxon>Bacteroidota</taxon>
        <taxon>Bacteroidia</taxon>
        <taxon>Bacteroidales</taxon>
        <taxon>Tannerellaceae</taxon>
        <taxon>Parabacteroides</taxon>
    </lineage>
</organism>
<keyword evidence="1" id="KW-0269">Exonuclease</keyword>
<evidence type="ECO:0000313" key="1">
    <source>
        <dbReference type="EMBL" id="MRZ52964.1"/>
    </source>
</evidence>
<sequence>YIPATGWEVEDAVIVGPKSSIIRSQRVEEDSQDTFSTPADIWPTDHKGVLIKFKF</sequence>
<dbReference type="Proteomes" id="UP000441358">
    <property type="component" value="Unassembled WGS sequence"/>
</dbReference>
<keyword evidence="1" id="KW-0540">Nuclease</keyword>
<keyword evidence="1" id="KW-0378">Hydrolase</keyword>
<name>A0A7K0HRT0_PARDI</name>
<protein>
    <submittedName>
        <fullName evidence="1">Endonuclease/exonuclease/phosphatase family protein</fullName>
    </submittedName>
</protein>
<keyword evidence="1" id="KW-0255">Endonuclease</keyword>
<feature type="non-terminal residue" evidence="1">
    <location>
        <position position="1"/>
    </location>
</feature>
<proteinExistence type="predicted"/>